<sequence>MARQVAVRTNAVIVVVENGQLIRGQLIRITGRGSCATEKTFAPRMMPGWEGCLQRYPIVSIVPSPP</sequence>
<reference evidence="1" key="1">
    <citation type="submission" date="2017-03" db="EMBL/GenBank/DDBJ databases">
        <authorList>
            <consortium name="AG Boll"/>
        </authorList>
    </citation>
    <scope>NUCLEOTIDE SEQUENCE [LARGE SCALE GENOMIC DNA]</scope>
    <source>
        <strain evidence="1">Chol</strain>
    </source>
</reference>
<dbReference type="Proteomes" id="UP000242886">
    <property type="component" value="Chromosome SDENCHOL"/>
</dbReference>
<proteinExistence type="predicted"/>
<evidence type="ECO:0000313" key="2">
    <source>
        <dbReference type="Proteomes" id="UP000242886"/>
    </source>
</evidence>
<protein>
    <submittedName>
        <fullName evidence="1">Uncharacterized protein</fullName>
    </submittedName>
</protein>
<gene>
    <name evidence="1" type="ORF">SDENCHOL_20219</name>
</gene>
<evidence type="ECO:0000313" key="1">
    <source>
        <dbReference type="EMBL" id="SMB26791.1"/>
    </source>
</evidence>
<keyword evidence="2" id="KW-1185">Reference proteome</keyword>
<dbReference type="EMBL" id="LT837803">
    <property type="protein sequence ID" value="SMB26791.1"/>
    <property type="molecule type" value="Genomic_DNA"/>
</dbReference>
<organism evidence="1 2">
    <name type="scientific">Sterolibacterium denitrificans</name>
    <dbReference type="NCBI Taxonomy" id="157592"/>
    <lineage>
        <taxon>Bacteria</taxon>
        <taxon>Pseudomonadati</taxon>
        <taxon>Pseudomonadota</taxon>
        <taxon>Betaproteobacteria</taxon>
        <taxon>Nitrosomonadales</taxon>
        <taxon>Sterolibacteriaceae</taxon>
        <taxon>Sterolibacterium</taxon>
    </lineage>
</organism>
<dbReference type="AlphaFoldDB" id="A0A7Z7HRA5"/>
<name>A0A7Z7HRA5_9PROT</name>
<accession>A0A7Z7HRA5</accession>